<dbReference type="Pfam" id="PF21118">
    <property type="entry name" value="DosC_2nd"/>
    <property type="match status" value="1"/>
</dbReference>
<sequence>MFSDQDGSAASRRTGETAPVGAREALLGIIEGDAEELVASFYRTFLKHEEAANFLSHSVVQERLSHSLCRWLRAFFRDEPDDTEFAARQKHIGEVHARIKIPIHLVLEGASLVKSGIARRLPASSLTGEEMAAVLILLDERVDLAMRLMSEAYFIGTRQRAQVDEAYRLFSLGQDISMERESQRAALMEWSQSALFGLFGGQGNATLKPISASSFGLWLRHRAGMMFQGAAALDPIEGIMQQIDSVLLPKIADTRTGDASGLPQAVERLQAAIEEINFLLAELFQGAAALENGRDPLTRTLNRRFLPSILSREISLATTSGAAFCVLMIDIDHFKRINDQGGHSAGDLVLRQIADVILDSVRQSDFVFRYGGEEFLVALVETRLEDAVRLAERIRKTFTEQSLRLPDGGELTVTASIGVAAFDGHPDHAYLVNAADKALYRAKEMGRNRVETALPSDHDAPARQDAV</sequence>
<reference evidence="7" key="1">
    <citation type="journal article" date="2019" name="Int. J. Syst. Evol. Microbiol.">
        <title>The Global Catalogue of Microorganisms (GCM) 10K type strain sequencing project: providing services to taxonomists for standard genome sequencing and annotation.</title>
        <authorList>
            <consortium name="The Broad Institute Genomics Platform"/>
            <consortium name="The Broad Institute Genome Sequencing Center for Infectious Disease"/>
            <person name="Wu L."/>
            <person name="Ma J."/>
        </authorList>
    </citation>
    <scope>NUCLEOTIDE SEQUENCE [LARGE SCALE GENOMIC DNA]</scope>
    <source>
        <strain evidence="7">ZS-35-S2</strain>
    </source>
</reference>
<evidence type="ECO:0000313" key="7">
    <source>
        <dbReference type="Proteomes" id="UP001597371"/>
    </source>
</evidence>
<dbReference type="Proteomes" id="UP001597371">
    <property type="component" value="Unassembled WGS sequence"/>
</dbReference>
<comment type="caution">
    <text evidence="6">The sequence shown here is derived from an EMBL/GenBank/DDBJ whole genome shotgun (WGS) entry which is preliminary data.</text>
</comment>
<evidence type="ECO:0000313" key="6">
    <source>
        <dbReference type="EMBL" id="MFD2238139.1"/>
    </source>
</evidence>
<dbReference type="PANTHER" id="PTHR45138:SF9">
    <property type="entry name" value="DIGUANYLATE CYCLASE DGCM-RELATED"/>
    <property type="match status" value="1"/>
</dbReference>
<comment type="catalytic activity">
    <reaction evidence="4">
        <text>2 GTP = 3',3'-c-di-GMP + 2 diphosphate</text>
        <dbReference type="Rhea" id="RHEA:24898"/>
        <dbReference type="ChEBI" id="CHEBI:33019"/>
        <dbReference type="ChEBI" id="CHEBI:37565"/>
        <dbReference type="ChEBI" id="CHEBI:58805"/>
        <dbReference type="EC" id="2.7.7.65"/>
    </reaction>
</comment>
<dbReference type="InterPro" id="IPR029787">
    <property type="entry name" value="Nucleotide_cyclase"/>
</dbReference>
<organism evidence="6 7">
    <name type="scientific">Aureimonas populi</name>
    <dbReference type="NCBI Taxonomy" id="1701758"/>
    <lineage>
        <taxon>Bacteria</taxon>
        <taxon>Pseudomonadati</taxon>
        <taxon>Pseudomonadota</taxon>
        <taxon>Alphaproteobacteria</taxon>
        <taxon>Hyphomicrobiales</taxon>
        <taxon>Aurantimonadaceae</taxon>
        <taxon>Aureimonas</taxon>
    </lineage>
</organism>
<dbReference type="InterPro" id="IPR000160">
    <property type="entry name" value="GGDEF_dom"/>
</dbReference>
<dbReference type="InterPro" id="IPR050469">
    <property type="entry name" value="Diguanylate_Cyclase"/>
</dbReference>
<dbReference type="Pfam" id="PF00990">
    <property type="entry name" value="GGDEF"/>
    <property type="match status" value="1"/>
</dbReference>
<dbReference type="InterPro" id="IPR012292">
    <property type="entry name" value="Globin/Proto"/>
</dbReference>
<evidence type="ECO:0000256" key="2">
    <source>
        <dbReference type="ARBA" id="ARBA00015125"/>
    </source>
</evidence>
<feature type="domain" description="GGDEF" evidence="5">
    <location>
        <begin position="322"/>
        <end position="455"/>
    </location>
</feature>
<dbReference type="PANTHER" id="PTHR45138">
    <property type="entry name" value="REGULATORY COMPONENTS OF SENSORY TRANSDUCTION SYSTEM"/>
    <property type="match status" value="1"/>
</dbReference>
<dbReference type="InterPro" id="IPR043128">
    <property type="entry name" value="Rev_trsase/Diguanyl_cyclase"/>
</dbReference>
<gene>
    <name evidence="6" type="ORF">ACFSKQ_11775</name>
</gene>
<evidence type="ECO:0000256" key="3">
    <source>
        <dbReference type="ARBA" id="ARBA00029839"/>
    </source>
</evidence>
<dbReference type="RefSeq" id="WP_209739033.1">
    <property type="nucleotide sequence ID" value="NZ_CP072611.1"/>
</dbReference>
<accession>A0ABW5CLG5</accession>
<evidence type="ECO:0000256" key="4">
    <source>
        <dbReference type="ARBA" id="ARBA00034247"/>
    </source>
</evidence>
<dbReference type="NCBIfam" id="TIGR00254">
    <property type="entry name" value="GGDEF"/>
    <property type="match status" value="1"/>
</dbReference>
<dbReference type="Gene3D" id="1.10.490.10">
    <property type="entry name" value="Globins"/>
    <property type="match status" value="1"/>
</dbReference>
<dbReference type="SUPFAM" id="SSF46458">
    <property type="entry name" value="Globin-like"/>
    <property type="match status" value="1"/>
</dbReference>
<dbReference type="InterPro" id="IPR009050">
    <property type="entry name" value="Globin-like_sf"/>
</dbReference>
<dbReference type="EMBL" id="JBHUIJ010000013">
    <property type="protein sequence ID" value="MFD2238139.1"/>
    <property type="molecule type" value="Genomic_DNA"/>
</dbReference>
<evidence type="ECO:0000256" key="1">
    <source>
        <dbReference type="ARBA" id="ARBA00012528"/>
    </source>
</evidence>
<name>A0ABW5CLG5_9HYPH</name>
<dbReference type="InterPro" id="IPR044398">
    <property type="entry name" value="Globin-sensor_dom"/>
</dbReference>
<dbReference type="SUPFAM" id="SSF55073">
    <property type="entry name" value="Nucleotide cyclase"/>
    <property type="match status" value="1"/>
</dbReference>
<dbReference type="SMART" id="SM00267">
    <property type="entry name" value="GGDEF"/>
    <property type="match status" value="1"/>
</dbReference>
<dbReference type="PROSITE" id="PS50887">
    <property type="entry name" value="GGDEF"/>
    <property type="match status" value="1"/>
</dbReference>
<dbReference type="EC" id="2.7.7.65" evidence="1"/>
<dbReference type="Pfam" id="PF11563">
    <property type="entry name" value="Protoglobin"/>
    <property type="match status" value="1"/>
</dbReference>
<protein>
    <recommendedName>
        <fullName evidence="2">Diguanylate cyclase DosC</fullName>
        <ecNumber evidence="1">2.7.7.65</ecNumber>
    </recommendedName>
    <alternativeName>
        <fullName evidence="3">Direct oxygen-sensing cyclase</fullName>
    </alternativeName>
</protein>
<dbReference type="CDD" id="cd01949">
    <property type="entry name" value="GGDEF"/>
    <property type="match status" value="1"/>
</dbReference>
<dbReference type="Gene3D" id="3.30.70.270">
    <property type="match status" value="1"/>
</dbReference>
<keyword evidence="7" id="KW-1185">Reference proteome</keyword>
<evidence type="ECO:0000259" key="5">
    <source>
        <dbReference type="PROSITE" id="PS50887"/>
    </source>
</evidence>
<dbReference type="InterPro" id="IPR048442">
    <property type="entry name" value="DosC_2nd"/>
</dbReference>
<proteinExistence type="predicted"/>